<dbReference type="EMBL" id="CZCU02000013">
    <property type="protein sequence ID" value="VXD10485.1"/>
    <property type="molecule type" value="Genomic_DNA"/>
</dbReference>
<evidence type="ECO:0000313" key="1">
    <source>
        <dbReference type="EMBL" id="VXD10485.1"/>
    </source>
</evidence>
<keyword evidence="2" id="KW-1185">Reference proteome</keyword>
<organism evidence="1 2">
    <name type="scientific">Planktothrix serta PCC 8927</name>
    <dbReference type="NCBI Taxonomy" id="671068"/>
    <lineage>
        <taxon>Bacteria</taxon>
        <taxon>Bacillati</taxon>
        <taxon>Cyanobacteriota</taxon>
        <taxon>Cyanophyceae</taxon>
        <taxon>Oscillatoriophycideae</taxon>
        <taxon>Oscillatoriales</taxon>
        <taxon>Microcoleaceae</taxon>
        <taxon>Planktothrix</taxon>
    </lineage>
</organism>
<sequence length="46" mass="5266">MQILPEMSCLALRIKLLSARGMAANYTTVWERIQADLESSDQRQNI</sequence>
<evidence type="ECO:0000313" key="2">
    <source>
        <dbReference type="Proteomes" id="UP000184550"/>
    </source>
</evidence>
<protein>
    <submittedName>
        <fullName evidence="1">Uncharacterized protein</fullName>
    </submittedName>
</protein>
<name>A0A7Z9DVK6_9CYAN</name>
<dbReference type="AlphaFoldDB" id="A0A7Z9DVK6"/>
<gene>
    <name evidence="1" type="ORF">PL8927_110009</name>
</gene>
<accession>A0A7Z9DVK6</accession>
<comment type="caution">
    <text evidence="1">The sequence shown here is derived from an EMBL/GenBank/DDBJ whole genome shotgun (WGS) entry which is preliminary data.</text>
</comment>
<dbReference type="Proteomes" id="UP000184550">
    <property type="component" value="Unassembled WGS sequence"/>
</dbReference>
<proteinExistence type="predicted"/>
<reference evidence="1" key="1">
    <citation type="submission" date="2019-10" db="EMBL/GenBank/DDBJ databases">
        <authorList>
            <consortium name="Genoscope - CEA"/>
            <person name="William W."/>
        </authorList>
    </citation>
    <scope>NUCLEOTIDE SEQUENCE [LARGE SCALE GENOMIC DNA]</scope>
    <source>
        <strain evidence="1">BBR_PRJEB10992</strain>
    </source>
</reference>